<protein>
    <submittedName>
        <fullName evidence="2">Uncharacterized protein</fullName>
    </submittedName>
</protein>
<sequence>MHREWEVTPDDKNPAPDHPENYVFGHHGTSESLSRAIFDGCTICKHIKAAVIVEESESLSLNIFVSPNTTNLDTFLSSVSKSNRAGYMCLQSSRAPLTHPSVIFILLSSANARRRPSR</sequence>
<dbReference type="AlphaFoldDB" id="A0A9N9UP85"/>
<evidence type="ECO:0000313" key="2">
    <source>
        <dbReference type="EMBL" id="CAG9998240.1"/>
    </source>
</evidence>
<proteinExistence type="predicted"/>
<name>A0A9N9UP85_9HYPO</name>
<keyword evidence="3" id="KW-1185">Reference proteome</keyword>
<organism evidence="2 3">
    <name type="scientific">Clonostachys byssicola</name>
    <dbReference type="NCBI Taxonomy" id="160290"/>
    <lineage>
        <taxon>Eukaryota</taxon>
        <taxon>Fungi</taxon>
        <taxon>Dikarya</taxon>
        <taxon>Ascomycota</taxon>
        <taxon>Pezizomycotina</taxon>
        <taxon>Sordariomycetes</taxon>
        <taxon>Hypocreomycetidae</taxon>
        <taxon>Hypocreales</taxon>
        <taxon>Bionectriaceae</taxon>
        <taxon>Clonostachys</taxon>
    </lineage>
</organism>
<evidence type="ECO:0000256" key="1">
    <source>
        <dbReference type="SAM" id="MobiDB-lite"/>
    </source>
</evidence>
<dbReference type="Proteomes" id="UP000754883">
    <property type="component" value="Unassembled WGS sequence"/>
</dbReference>
<feature type="compositionally biased region" description="Basic and acidic residues" evidence="1">
    <location>
        <begin position="1"/>
        <end position="20"/>
    </location>
</feature>
<comment type="caution">
    <text evidence="2">The sequence shown here is derived from an EMBL/GenBank/DDBJ whole genome shotgun (WGS) entry which is preliminary data.</text>
</comment>
<evidence type="ECO:0000313" key="3">
    <source>
        <dbReference type="Proteomes" id="UP000754883"/>
    </source>
</evidence>
<dbReference type="EMBL" id="CABFNO020001546">
    <property type="protein sequence ID" value="CAG9998240.1"/>
    <property type="molecule type" value="Genomic_DNA"/>
</dbReference>
<feature type="region of interest" description="Disordered" evidence="1">
    <location>
        <begin position="1"/>
        <end position="25"/>
    </location>
</feature>
<gene>
    <name evidence="2" type="ORF">CBYS24578_00003539</name>
</gene>
<accession>A0A9N9UP85</accession>
<reference evidence="2" key="1">
    <citation type="submission" date="2021-10" db="EMBL/GenBank/DDBJ databases">
        <authorList>
            <person name="Piombo E."/>
        </authorList>
    </citation>
    <scope>NUCLEOTIDE SEQUENCE</scope>
</reference>